<reference evidence="1 2" key="2">
    <citation type="submission" date="2018-11" db="EMBL/GenBank/DDBJ databases">
        <authorList>
            <consortium name="Pathogen Informatics"/>
        </authorList>
    </citation>
    <scope>NUCLEOTIDE SEQUENCE [LARGE SCALE GENOMIC DNA]</scope>
</reference>
<protein>
    <submittedName>
        <fullName evidence="3">Transposase</fullName>
    </submittedName>
</protein>
<dbReference type="AlphaFoldDB" id="A0A183DHR2"/>
<keyword evidence="2" id="KW-1185">Reference proteome</keyword>
<dbReference type="WBParaSite" id="GPUH_0000826201-mRNA-1">
    <property type="protein sequence ID" value="GPUH_0000826201-mRNA-1"/>
    <property type="gene ID" value="GPUH_0000826201"/>
</dbReference>
<evidence type="ECO:0000313" key="3">
    <source>
        <dbReference type="WBParaSite" id="GPUH_0000826201-mRNA-1"/>
    </source>
</evidence>
<proteinExistence type="predicted"/>
<organism evidence="3">
    <name type="scientific">Gongylonema pulchrum</name>
    <dbReference type="NCBI Taxonomy" id="637853"/>
    <lineage>
        <taxon>Eukaryota</taxon>
        <taxon>Metazoa</taxon>
        <taxon>Ecdysozoa</taxon>
        <taxon>Nematoda</taxon>
        <taxon>Chromadorea</taxon>
        <taxon>Rhabditida</taxon>
        <taxon>Spirurina</taxon>
        <taxon>Spiruromorpha</taxon>
        <taxon>Spiruroidea</taxon>
        <taxon>Gongylonematidae</taxon>
        <taxon>Gongylonema</taxon>
    </lineage>
</organism>
<accession>A0A183DHR2</accession>
<dbReference type="OrthoDB" id="9880441at2759"/>
<sequence length="73" mass="7932">MLAVCRLDGDQLSFRAGRSSIAHPRSEKRLDSAEGIAEAVYKRRKDIQTLSGVRVDETGIGSGDVSLFPVKIT</sequence>
<gene>
    <name evidence="1" type="ORF">GPUH_LOCUS8253</name>
</gene>
<reference evidence="3" key="1">
    <citation type="submission" date="2016-06" db="UniProtKB">
        <authorList>
            <consortium name="WormBaseParasite"/>
        </authorList>
    </citation>
    <scope>IDENTIFICATION</scope>
</reference>
<evidence type="ECO:0000313" key="2">
    <source>
        <dbReference type="Proteomes" id="UP000271098"/>
    </source>
</evidence>
<dbReference type="EMBL" id="UYRT01023570">
    <property type="protein sequence ID" value="VDK61481.1"/>
    <property type="molecule type" value="Genomic_DNA"/>
</dbReference>
<name>A0A183DHR2_9BILA</name>
<dbReference type="Proteomes" id="UP000271098">
    <property type="component" value="Unassembled WGS sequence"/>
</dbReference>
<evidence type="ECO:0000313" key="1">
    <source>
        <dbReference type="EMBL" id="VDK61481.1"/>
    </source>
</evidence>